<sequence length="68" mass="8091">MKKYINETLQKSKDNRILVRLSKTIVLKSAKEIGDTREIWQLGFAIVNMESRIRFICINRRVVQIRID</sequence>
<evidence type="ECO:0000313" key="2">
    <source>
        <dbReference type="Proteomes" id="UP000256686"/>
    </source>
</evidence>
<evidence type="ECO:0000313" key="1">
    <source>
        <dbReference type="EMBL" id="REC61459.1"/>
    </source>
</evidence>
<reference evidence="2" key="1">
    <citation type="submission" date="2018-06" db="EMBL/GenBank/DDBJ databases">
        <authorList>
            <person name="Lum Nde A."/>
            <person name="Hugo C."/>
        </authorList>
    </citation>
    <scope>NUCLEOTIDE SEQUENCE [LARGE SCALE GENOMIC DNA]</scope>
    <source>
        <strain evidence="2">1_F178</strain>
    </source>
</reference>
<organism evidence="1 2">
    <name type="scientific">Chryseobacterium pennae</name>
    <dbReference type="NCBI Taxonomy" id="2258962"/>
    <lineage>
        <taxon>Bacteria</taxon>
        <taxon>Pseudomonadati</taxon>
        <taxon>Bacteroidota</taxon>
        <taxon>Flavobacteriia</taxon>
        <taxon>Flavobacteriales</taxon>
        <taxon>Weeksellaceae</taxon>
        <taxon>Chryseobacterium group</taxon>
        <taxon>Chryseobacterium</taxon>
    </lineage>
</organism>
<keyword evidence="2" id="KW-1185">Reference proteome</keyword>
<dbReference type="Proteomes" id="UP000256686">
    <property type="component" value="Unassembled WGS sequence"/>
</dbReference>
<proteinExistence type="predicted"/>
<dbReference type="AlphaFoldDB" id="A0A3D9C6U4"/>
<comment type="caution">
    <text evidence="1">The sequence shown here is derived from an EMBL/GenBank/DDBJ whole genome shotgun (WGS) entry which is preliminary data.</text>
</comment>
<name>A0A3D9C6U4_9FLAO</name>
<accession>A0A3D9C6U4</accession>
<gene>
    <name evidence="1" type="ORF">DRF65_16105</name>
</gene>
<dbReference type="EMBL" id="QNVT01000015">
    <property type="protein sequence ID" value="REC61459.1"/>
    <property type="molecule type" value="Genomic_DNA"/>
</dbReference>
<protein>
    <submittedName>
        <fullName evidence="1">Uncharacterized protein</fullName>
    </submittedName>
</protein>